<dbReference type="InterPro" id="IPR000719">
    <property type="entry name" value="Prot_kinase_dom"/>
</dbReference>
<keyword evidence="5" id="KW-0067">ATP-binding</keyword>
<organism evidence="9 10">
    <name type="scientific">Echeneis naucrates</name>
    <name type="common">Live sharksucker</name>
    <dbReference type="NCBI Taxonomy" id="173247"/>
    <lineage>
        <taxon>Eukaryota</taxon>
        <taxon>Metazoa</taxon>
        <taxon>Chordata</taxon>
        <taxon>Craniata</taxon>
        <taxon>Vertebrata</taxon>
        <taxon>Euteleostomi</taxon>
        <taxon>Actinopterygii</taxon>
        <taxon>Neopterygii</taxon>
        <taxon>Teleostei</taxon>
        <taxon>Neoteleostei</taxon>
        <taxon>Acanthomorphata</taxon>
        <taxon>Carangaria</taxon>
        <taxon>Carangiformes</taxon>
        <taxon>Echeneidae</taxon>
        <taxon>Echeneis</taxon>
    </lineage>
</organism>
<keyword evidence="10" id="KW-1185">Reference proteome</keyword>
<dbReference type="Gene3D" id="1.10.510.10">
    <property type="entry name" value="Transferase(Phosphotransferase) domain 1"/>
    <property type="match status" value="1"/>
</dbReference>
<dbReference type="InterPro" id="IPR008405">
    <property type="entry name" value="ApoL"/>
</dbReference>
<sequence length="576" mass="63018">MGGSQSSLNGYKIQRETKNAFIVTKEDDTYLLKKIDLKKIPRAAVSALTNEMEILKEASHPHIVSFKNSVRDEHNKVYYIVMDYCQGGDFAIKVKEKSEESEVLSWIAEICIALRYIHEKGLLHKCLKPENIFLTEFGSVCLSDFGKAYENSKTTDASLQEMSYLPPELFTKGTYDAKSDIWSLGCIIYEICTQKPAFTAETTIKLMPKLIHGPHPCLPETFSPELRQLVIDIFNTDPQSRPTASEILECPFIINCLSNKCKTTVDDLQIKLVTLREVADSLERVHQGTTIGSLTGGVIGAVGGITSIVGLILTPFTFGASLIVTGVGVGVGALGGLTAGASNVTNMVNQASDRKAVRSIIKYFEHKTKLVVTWLQEIGHSLHNIRSRYASTDTLHTENNQFSAHNLAKAGRVGRGLVGLSELTRLIQVINVGRIAAQASRVVRVAEVATGVFSGLFIAVDIFFIAMDAREIHHIKQAQAAGEGAASEAGDNISTSSVMQEHNSDTSQEQGQSSRNATQVRSEIMRFVQSIRQAADDLQRVLNELKDIISSLPSIGSEGDEGWSDMELVQPKGSLK</sequence>
<keyword evidence="7" id="KW-0472">Membrane</keyword>
<reference evidence="9" key="2">
    <citation type="submission" date="2025-09" db="UniProtKB">
        <authorList>
            <consortium name="Ensembl"/>
        </authorList>
    </citation>
    <scope>IDENTIFICATION</scope>
</reference>
<dbReference type="AlphaFoldDB" id="A0A665UFU9"/>
<dbReference type="SUPFAM" id="SSF56112">
    <property type="entry name" value="Protein kinase-like (PK-like)"/>
    <property type="match status" value="1"/>
</dbReference>
<evidence type="ECO:0000313" key="10">
    <source>
        <dbReference type="Proteomes" id="UP000472264"/>
    </source>
</evidence>
<keyword evidence="7" id="KW-1133">Transmembrane helix</keyword>
<keyword evidence="3" id="KW-0547">Nucleotide-binding</keyword>
<keyword evidence="4" id="KW-0418">Kinase</keyword>
<feature type="domain" description="Protein kinase" evidence="8">
    <location>
        <begin position="1"/>
        <end position="253"/>
    </location>
</feature>
<dbReference type="OMA" id="YYVVMDY"/>
<protein>
    <submittedName>
        <fullName evidence="9">Calcium/calmodulin-dependent protein kinase type II-like</fullName>
    </submittedName>
</protein>
<dbReference type="PANTHER" id="PTHR43671">
    <property type="entry name" value="SERINE/THREONINE-PROTEIN KINASE NEK"/>
    <property type="match status" value="1"/>
</dbReference>
<dbReference type="Proteomes" id="UP000472264">
    <property type="component" value="Unassembled WGS sequence"/>
</dbReference>
<evidence type="ECO:0000256" key="5">
    <source>
        <dbReference type="ARBA" id="ARBA00022840"/>
    </source>
</evidence>
<dbReference type="InterPro" id="IPR050660">
    <property type="entry name" value="NEK_Ser/Thr_kinase"/>
</dbReference>
<feature type="region of interest" description="Disordered" evidence="6">
    <location>
        <begin position="496"/>
        <end position="519"/>
    </location>
</feature>
<dbReference type="GO" id="GO:0004674">
    <property type="term" value="F:protein serine/threonine kinase activity"/>
    <property type="evidence" value="ECO:0007669"/>
    <property type="project" value="TreeGrafter"/>
</dbReference>
<dbReference type="InterPro" id="IPR011009">
    <property type="entry name" value="Kinase-like_dom_sf"/>
</dbReference>
<reference evidence="9" key="1">
    <citation type="submission" date="2025-08" db="UniProtKB">
        <authorList>
            <consortium name="Ensembl"/>
        </authorList>
    </citation>
    <scope>IDENTIFICATION</scope>
</reference>
<evidence type="ECO:0000256" key="7">
    <source>
        <dbReference type="SAM" id="Phobius"/>
    </source>
</evidence>
<dbReference type="OrthoDB" id="6363454at2759"/>
<evidence type="ECO:0000256" key="4">
    <source>
        <dbReference type="ARBA" id="ARBA00022777"/>
    </source>
</evidence>
<dbReference type="InParanoid" id="A0A665UFU9"/>
<dbReference type="RefSeq" id="XP_029353097.1">
    <property type="nucleotide sequence ID" value="XM_029497237.1"/>
</dbReference>
<evidence type="ECO:0000256" key="6">
    <source>
        <dbReference type="SAM" id="MobiDB-lite"/>
    </source>
</evidence>
<dbReference type="GO" id="GO:0005576">
    <property type="term" value="C:extracellular region"/>
    <property type="evidence" value="ECO:0007669"/>
    <property type="project" value="InterPro"/>
</dbReference>
<dbReference type="GO" id="GO:0008289">
    <property type="term" value="F:lipid binding"/>
    <property type="evidence" value="ECO:0007669"/>
    <property type="project" value="InterPro"/>
</dbReference>
<evidence type="ECO:0000259" key="8">
    <source>
        <dbReference type="PROSITE" id="PS50011"/>
    </source>
</evidence>
<dbReference type="GeneID" id="115038400"/>
<evidence type="ECO:0000256" key="3">
    <source>
        <dbReference type="ARBA" id="ARBA00022741"/>
    </source>
</evidence>
<keyword evidence="2" id="KW-0808">Transferase</keyword>
<evidence type="ECO:0000256" key="1">
    <source>
        <dbReference type="ARBA" id="ARBA00010090"/>
    </source>
</evidence>
<keyword evidence="7" id="KW-0812">Transmembrane</keyword>
<dbReference type="Ensembl" id="ENSENLT00000018803.1">
    <property type="protein sequence ID" value="ENSENLP00000018111.1"/>
    <property type="gene ID" value="ENSENLG00000008334.1"/>
</dbReference>
<gene>
    <name evidence="9" type="primary">LOC115038400</name>
</gene>
<accession>A0A665UFU9</accession>
<dbReference type="Pfam" id="PF00069">
    <property type="entry name" value="Pkinase"/>
    <property type="match status" value="1"/>
</dbReference>
<dbReference type="GO" id="GO:0042157">
    <property type="term" value="P:lipoprotein metabolic process"/>
    <property type="evidence" value="ECO:0007669"/>
    <property type="project" value="InterPro"/>
</dbReference>
<evidence type="ECO:0000313" key="9">
    <source>
        <dbReference type="Ensembl" id="ENSENLP00000018111.1"/>
    </source>
</evidence>
<feature type="region of interest" description="Disordered" evidence="6">
    <location>
        <begin position="552"/>
        <end position="576"/>
    </location>
</feature>
<name>A0A665UFU9_ECHNA</name>
<evidence type="ECO:0000256" key="2">
    <source>
        <dbReference type="ARBA" id="ARBA00022679"/>
    </source>
</evidence>
<dbReference type="PROSITE" id="PS50011">
    <property type="entry name" value="PROTEIN_KINASE_DOM"/>
    <property type="match status" value="1"/>
</dbReference>
<proteinExistence type="inferred from homology"/>
<comment type="similarity">
    <text evidence="1">Belongs to the apolipoprotein L family.</text>
</comment>
<dbReference type="GO" id="GO:0006869">
    <property type="term" value="P:lipid transport"/>
    <property type="evidence" value="ECO:0007669"/>
    <property type="project" value="InterPro"/>
</dbReference>
<dbReference type="GO" id="GO:0005634">
    <property type="term" value="C:nucleus"/>
    <property type="evidence" value="ECO:0007669"/>
    <property type="project" value="TreeGrafter"/>
</dbReference>
<dbReference type="GO" id="GO:0005524">
    <property type="term" value="F:ATP binding"/>
    <property type="evidence" value="ECO:0007669"/>
    <property type="project" value="UniProtKB-KW"/>
</dbReference>
<feature type="transmembrane region" description="Helical" evidence="7">
    <location>
        <begin position="448"/>
        <end position="467"/>
    </location>
</feature>
<dbReference type="Pfam" id="PF05461">
    <property type="entry name" value="ApoL"/>
    <property type="match status" value="1"/>
</dbReference>
<dbReference type="PANTHER" id="PTHR43671:SF104">
    <property type="entry name" value="CALCIUM_CALMODULIN-DEPENDENT PROTEIN KINASE TYPE 1D-RELATED"/>
    <property type="match status" value="1"/>
</dbReference>